<dbReference type="PROSITE" id="PS51257">
    <property type="entry name" value="PROKAR_LIPOPROTEIN"/>
    <property type="match status" value="1"/>
</dbReference>
<evidence type="ECO:0000256" key="1">
    <source>
        <dbReference type="SAM" id="MobiDB-lite"/>
    </source>
</evidence>
<reference evidence="3" key="1">
    <citation type="submission" date="2022-06" db="EMBL/GenBank/DDBJ databases">
        <title>A novel DMS-producing enzyme.</title>
        <authorList>
            <person name="Zhang Y."/>
        </authorList>
    </citation>
    <scope>NUCLEOTIDE SEQUENCE</scope>
    <source>
        <strain evidence="3">RT37</strain>
    </source>
</reference>
<sequence>MCRPAVVSPLLVVMLSGLVGCATTSAPGPASEQTDRAERRGSFTDAPVEQKAPLLPSAYFVGDGATFVGWRCSPSQDMVSATQEDSLRLWTTHGAEQLPQAVVDQGERYQRGELSAHILGDRAVIKSSRGRLECEARTRRDSLRRSDKPGVMFLARGNEPGWHLELANDVPRIDMSLDYGEREVSLPYRVTTLDNGAGRVILESGRADAPFELRIEAGACFDDMAGTPWPAQVTLNVNGRQLQGCGQGIAP</sequence>
<accession>A0AAU7KH27</accession>
<dbReference type="RefSeq" id="WP_348814860.1">
    <property type="nucleotide sequence ID" value="NZ_CP098827.1"/>
</dbReference>
<evidence type="ECO:0000256" key="2">
    <source>
        <dbReference type="SAM" id="SignalP"/>
    </source>
</evidence>
<proteinExistence type="predicted"/>
<protein>
    <submittedName>
        <fullName evidence="3">C-type lysozyme, inhibitor</fullName>
    </submittedName>
</protein>
<name>A0AAU7KH27_9GAMM</name>
<feature type="signal peptide" evidence="2">
    <location>
        <begin position="1"/>
        <end position="21"/>
    </location>
</feature>
<feature type="compositionally biased region" description="Basic and acidic residues" evidence="1">
    <location>
        <begin position="33"/>
        <end position="42"/>
    </location>
</feature>
<feature type="chain" id="PRO_5043425614" evidence="2">
    <location>
        <begin position="22"/>
        <end position="251"/>
    </location>
</feature>
<evidence type="ECO:0000313" key="3">
    <source>
        <dbReference type="EMBL" id="XBO70478.1"/>
    </source>
</evidence>
<feature type="region of interest" description="Disordered" evidence="1">
    <location>
        <begin position="24"/>
        <end position="47"/>
    </location>
</feature>
<dbReference type="AlphaFoldDB" id="A0AAU7KH27"/>
<gene>
    <name evidence="3" type="ORF">NFG58_17990</name>
</gene>
<organism evidence="3">
    <name type="scientific">Halomonas sp. RT37</name>
    <dbReference type="NCBI Taxonomy" id="2950872"/>
    <lineage>
        <taxon>Bacteria</taxon>
        <taxon>Pseudomonadati</taxon>
        <taxon>Pseudomonadota</taxon>
        <taxon>Gammaproteobacteria</taxon>
        <taxon>Oceanospirillales</taxon>
        <taxon>Halomonadaceae</taxon>
        <taxon>Halomonas</taxon>
    </lineage>
</organism>
<dbReference type="EMBL" id="CP098827">
    <property type="protein sequence ID" value="XBO70478.1"/>
    <property type="molecule type" value="Genomic_DNA"/>
</dbReference>
<keyword evidence="2" id="KW-0732">Signal</keyword>